<dbReference type="InterPro" id="IPR020568">
    <property type="entry name" value="Ribosomal_Su5_D2-typ_SF"/>
</dbReference>
<keyword evidence="8" id="KW-0255">Endonuclease</keyword>
<dbReference type="Gene3D" id="3.30.230.10">
    <property type="match status" value="1"/>
</dbReference>
<dbReference type="Gene3D" id="3.30.565.10">
    <property type="entry name" value="Histidine kinase-like ATPase, C-terminal domain"/>
    <property type="match status" value="1"/>
</dbReference>
<feature type="domain" description="DNA mismatch repair protein S5" evidence="7">
    <location>
        <begin position="210"/>
        <end position="328"/>
    </location>
</feature>
<feature type="domain" description="MutL C-terminal dimerisation" evidence="6">
    <location>
        <begin position="438"/>
        <end position="571"/>
    </location>
</feature>
<evidence type="ECO:0000259" key="6">
    <source>
        <dbReference type="SMART" id="SM00853"/>
    </source>
</evidence>
<dbReference type="RefSeq" id="WP_024752072.1">
    <property type="nucleotide sequence ID" value="NZ_CP027018.1"/>
</dbReference>
<dbReference type="SUPFAM" id="SSF54211">
    <property type="entry name" value="Ribosomal protein S5 domain 2-like"/>
    <property type="match status" value="1"/>
</dbReference>
<dbReference type="InterPro" id="IPR014762">
    <property type="entry name" value="DNA_mismatch_repair_CS"/>
</dbReference>
<dbReference type="AlphaFoldDB" id="A0AAE6M9F9"/>
<dbReference type="InterPro" id="IPR038973">
    <property type="entry name" value="MutL/Mlh/Pms-like"/>
</dbReference>
<name>A0AAE6M9F9_TREPH</name>
<dbReference type="GO" id="GO:0032300">
    <property type="term" value="C:mismatch repair complex"/>
    <property type="evidence" value="ECO:0007669"/>
    <property type="project" value="InterPro"/>
</dbReference>
<dbReference type="InterPro" id="IPR042120">
    <property type="entry name" value="MutL_C_dimsub"/>
</dbReference>
<dbReference type="CDD" id="cd16926">
    <property type="entry name" value="HATPase_MutL-MLH-PMS-like"/>
    <property type="match status" value="1"/>
</dbReference>
<dbReference type="InterPro" id="IPR013507">
    <property type="entry name" value="DNA_mismatch_S5_2-like"/>
</dbReference>
<protein>
    <recommendedName>
        <fullName evidence="2 5">DNA mismatch repair protein MutL</fullName>
    </recommendedName>
</protein>
<keyword evidence="3 5" id="KW-0227">DNA damage</keyword>
<dbReference type="Pfam" id="PF08676">
    <property type="entry name" value="MutL_C"/>
    <property type="match status" value="1"/>
</dbReference>
<evidence type="ECO:0000313" key="8">
    <source>
        <dbReference type="EMBL" id="QEJ99212.1"/>
    </source>
</evidence>
<organism evidence="8 9">
    <name type="scientific">Treponema phagedenis</name>
    <dbReference type="NCBI Taxonomy" id="162"/>
    <lineage>
        <taxon>Bacteria</taxon>
        <taxon>Pseudomonadati</taxon>
        <taxon>Spirochaetota</taxon>
        <taxon>Spirochaetia</taxon>
        <taxon>Spirochaetales</taxon>
        <taxon>Treponemataceae</taxon>
        <taxon>Treponema</taxon>
    </lineage>
</organism>
<dbReference type="GeneID" id="57752164"/>
<comment type="similarity">
    <text evidence="1 5">Belongs to the DNA mismatch repair MutL/HexB family.</text>
</comment>
<evidence type="ECO:0000259" key="7">
    <source>
        <dbReference type="SMART" id="SM01340"/>
    </source>
</evidence>
<keyword evidence="4 5" id="KW-0234">DNA repair</keyword>
<dbReference type="FunFam" id="3.30.565.10:FF:000003">
    <property type="entry name" value="DNA mismatch repair endonuclease MutL"/>
    <property type="match status" value="1"/>
</dbReference>
<dbReference type="EMBL" id="CP042817">
    <property type="protein sequence ID" value="QEJ99212.1"/>
    <property type="molecule type" value="Genomic_DNA"/>
</dbReference>
<dbReference type="Pfam" id="PF01119">
    <property type="entry name" value="DNA_mis_repair"/>
    <property type="match status" value="1"/>
</dbReference>
<accession>A0AAE6M9F9</accession>
<dbReference type="Pfam" id="PF13589">
    <property type="entry name" value="HATPase_c_3"/>
    <property type="match status" value="1"/>
</dbReference>
<dbReference type="Gene3D" id="3.30.1370.100">
    <property type="entry name" value="MutL, C-terminal domain, regulatory subdomain"/>
    <property type="match status" value="1"/>
</dbReference>
<dbReference type="GO" id="GO:0006298">
    <property type="term" value="P:mismatch repair"/>
    <property type="evidence" value="ECO:0007669"/>
    <property type="project" value="UniProtKB-UniRule"/>
</dbReference>
<dbReference type="PANTHER" id="PTHR10073:SF12">
    <property type="entry name" value="DNA MISMATCH REPAIR PROTEIN MLH1"/>
    <property type="match status" value="1"/>
</dbReference>
<comment type="function">
    <text evidence="5">This protein is involved in the repair of mismatches in DNA. It is required for dam-dependent methyl-directed DNA mismatch repair. May act as a 'molecular matchmaker', a protein that promotes the formation of a stable complex between two or more DNA-binding proteins in an ATP-dependent manner without itself being part of a final effector complex.</text>
</comment>
<keyword evidence="8" id="KW-0540">Nuclease</keyword>
<dbReference type="Proteomes" id="UP000323594">
    <property type="component" value="Chromosome"/>
</dbReference>
<dbReference type="InterPro" id="IPR020667">
    <property type="entry name" value="DNA_mismatch_repair_MutL"/>
</dbReference>
<dbReference type="InterPro" id="IPR037198">
    <property type="entry name" value="MutL_C_sf"/>
</dbReference>
<dbReference type="NCBIfam" id="TIGR00585">
    <property type="entry name" value="mutl"/>
    <property type="match status" value="1"/>
</dbReference>
<dbReference type="InterPro" id="IPR014790">
    <property type="entry name" value="MutL_C"/>
</dbReference>
<evidence type="ECO:0000256" key="2">
    <source>
        <dbReference type="ARBA" id="ARBA00021975"/>
    </source>
</evidence>
<dbReference type="InterPro" id="IPR042121">
    <property type="entry name" value="MutL_C_regsub"/>
</dbReference>
<dbReference type="GO" id="GO:0030983">
    <property type="term" value="F:mismatched DNA binding"/>
    <property type="evidence" value="ECO:0007669"/>
    <property type="project" value="InterPro"/>
</dbReference>
<dbReference type="InterPro" id="IPR014721">
    <property type="entry name" value="Ribsml_uS5_D2-typ_fold_subgr"/>
</dbReference>
<dbReference type="SMART" id="SM01340">
    <property type="entry name" value="DNA_mis_repair"/>
    <property type="match status" value="1"/>
</dbReference>
<dbReference type="InterPro" id="IPR002099">
    <property type="entry name" value="MutL/Mlh/PMS"/>
</dbReference>
<dbReference type="GO" id="GO:0004519">
    <property type="term" value="F:endonuclease activity"/>
    <property type="evidence" value="ECO:0007669"/>
    <property type="project" value="UniProtKB-KW"/>
</dbReference>
<dbReference type="GO" id="GO:0016887">
    <property type="term" value="F:ATP hydrolysis activity"/>
    <property type="evidence" value="ECO:0007669"/>
    <property type="project" value="InterPro"/>
</dbReference>
<dbReference type="SMART" id="SM00853">
    <property type="entry name" value="MutL_C"/>
    <property type="match status" value="1"/>
</dbReference>
<evidence type="ECO:0000256" key="1">
    <source>
        <dbReference type="ARBA" id="ARBA00006082"/>
    </source>
</evidence>
<proteinExistence type="inferred from homology"/>
<dbReference type="PROSITE" id="PS00058">
    <property type="entry name" value="DNA_MISMATCH_REPAIR_1"/>
    <property type="match status" value="1"/>
</dbReference>
<evidence type="ECO:0000256" key="5">
    <source>
        <dbReference type="HAMAP-Rule" id="MF_00149"/>
    </source>
</evidence>
<dbReference type="HAMAP" id="MF_00149">
    <property type="entry name" value="DNA_mis_repair"/>
    <property type="match status" value="1"/>
</dbReference>
<dbReference type="CDD" id="cd00782">
    <property type="entry name" value="MutL_Trans"/>
    <property type="match status" value="1"/>
</dbReference>
<keyword evidence="8" id="KW-0378">Hydrolase</keyword>
<dbReference type="GO" id="GO:0005524">
    <property type="term" value="F:ATP binding"/>
    <property type="evidence" value="ECO:0007669"/>
    <property type="project" value="InterPro"/>
</dbReference>
<evidence type="ECO:0000256" key="4">
    <source>
        <dbReference type="ARBA" id="ARBA00023204"/>
    </source>
</evidence>
<dbReference type="Gene3D" id="3.30.1540.20">
    <property type="entry name" value="MutL, C-terminal domain, dimerisation subdomain"/>
    <property type="match status" value="1"/>
</dbReference>
<reference evidence="8 9" key="1">
    <citation type="submission" date="2019-08" db="EMBL/GenBank/DDBJ databases">
        <authorList>
            <person name="Kuhnert P."/>
        </authorList>
    </citation>
    <scope>NUCLEOTIDE SEQUENCE [LARGE SCALE GENOMIC DNA]</scope>
    <source>
        <strain evidence="8 9">B36.5</strain>
    </source>
</reference>
<dbReference type="GO" id="GO:0140664">
    <property type="term" value="F:ATP-dependent DNA damage sensor activity"/>
    <property type="evidence" value="ECO:0007669"/>
    <property type="project" value="InterPro"/>
</dbReference>
<dbReference type="SUPFAM" id="SSF55874">
    <property type="entry name" value="ATPase domain of HSP90 chaperone/DNA topoisomerase II/histidine kinase"/>
    <property type="match status" value="1"/>
</dbReference>
<dbReference type="PANTHER" id="PTHR10073">
    <property type="entry name" value="DNA MISMATCH REPAIR PROTEIN MLH, PMS, MUTL"/>
    <property type="match status" value="1"/>
</dbReference>
<dbReference type="SUPFAM" id="SSF118116">
    <property type="entry name" value="DNA mismatch repair protein MutL"/>
    <property type="match status" value="1"/>
</dbReference>
<evidence type="ECO:0000313" key="9">
    <source>
        <dbReference type="Proteomes" id="UP000323594"/>
    </source>
</evidence>
<gene>
    <name evidence="5 8" type="primary">mutL</name>
    <name evidence="8" type="ORF">FUT82_15275</name>
</gene>
<sequence length="613" mass="69122">MKAQSRYHPIKKLSQESAQKIAAGEIIERPASVIRELLDNAIDSGATKIQVEIKNGGIDFIRVVDNGCGMTKEDVELCTQTHATSKIETVEDLLKLSTLGFRGEALSSIDSVSRLEITSTREGPSAWRYQLKKTIPARLAEGTSVQIENLFENFPARKQFLKRASAEANLCRQIFIDKALPHFETEFTFTVDDSLKLRLPACKNLKQRYLNALQPKEPEKLFHQIEIAEERFSFAAVLGSPDVVRSDKRNIMIFANGRRITEYGLTQAILYGSEGYFPNGAFPIGILFLQVTPDRVDFNIHPAKKEARFQDYGEIHHAVSSAVANFYRQKTVANLLKDTKYDPSFSQELNFTENHTKNQINHAWSQSNREYTDRIGGKFGIAARDFTYSEKPMPSFDTVQDYRENYTSGKVSSDFFSRNILPENSAAPPQLPQSDFKFLGQVAGTFIAVEKNDALYLIDQHAAHERILFNELKQSLGISQELLIPYKIVTESDKDDQTIRKAQEALTQAGFKLIDEGDGIWQVTAVPIRWVGTEQQLTEDIIEAGKTSEDILDHILATSACRAACKDGAILDPVTARKLVEKTFALPEPLCPHGRPLWIVIDREELFKRIKRT</sequence>
<evidence type="ECO:0000256" key="3">
    <source>
        <dbReference type="ARBA" id="ARBA00022763"/>
    </source>
</evidence>
<dbReference type="InterPro" id="IPR036890">
    <property type="entry name" value="HATPase_C_sf"/>
</dbReference>